<dbReference type="PROSITE" id="PS51918">
    <property type="entry name" value="RADICAL_SAM"/>
    <property type="match status" value="1"/>
</dbReference>
<accession>A0ABV6M574</accession>
<evidence type="ECO:0000256" key="2">
    <source>
        <dbReference type="ARBA" id="ARBA00022485"/>
    </source>
</evidence>
<dbReference type="RefSeq" id="WP_377252879.1">
    <property type="nucleotide sequence ID" value="NZ_JBHLUH010000039.1"/>
</dbReference>
<dbReference type="PANTHER" id="PTHR43787">
    <property type="entry name" value="FEMO COFACTOR BIOSYNTHESIS PROTEIN NIFB-RELATED"/>
    <property type="match status" value="1"/>
</dbReference>
<dbReference type="Pfam" id="PF04055">
    <property type="entry name" value="Radical_SAM"/>
    <property type="match status" value="1"/>
</dbReference>
<keyword evidence="5" id="KW-0408">Iron</keyword>
<reference evidence="8 9" key="1">
    <citation type="submission" date="2024-09" db="EMBL/GenBank/DDBJ databases">
        <authorList>
            <person name="Sun Q."/>
            <person name="Mori K."/>
        </authorList>
    </citation>
    <scope>NUCLEOTIDE SEQUENCE [LARGE SCALE GENOMIC DNA]</scope>
    <source>
        <strain evidence="8 9">TBRC 3947</strain>
    </source>
</reference>
<organism evidence="8 9">
    <name type="scientific">Phytohabitans kaempferiae</name>
    <dbReference type="NCBI Taxonomy" id="1620943"/>
    <lineage>
        <taxon>Bacteria</taxon>
        <taxon>Bacillati</taxon>
        <taxon>Actinomycetota</taxon>
        <taxon>Actinomycetes</taxon>
        <taxon>Micromonosporales</taxon>
        <taxon>Micromonosporaceae</taxon>
    </lineage>
</organism>
<dbReference type="InterPro" id="IPR007197">
    <property type="entry name" value="rSAM"/>
</dbReference>
<keyword evidence="6" id="KW-0411">Iron-sulfur</keyword>
<evidence type="ECO:0000313" key="9">
    <source>
        <dbReference type="Proteomes" id="UP001589867"/>
    </source>
</evidence>
<evidence type="ECO:0000256" key="1">
    <source>
        <dbReference type="ARBA" id="ARBA00001966"/>
    </source>
</evidence>
<evidence type="ECO:0000256" key="6">
    <source>
        <dbReference type="ARBA" id="ARBA00023014"/>
    </source>
</evidence>
<evidence type="ECO:0000256" key="4">
    <source>
        <dbReference type="ARBA" id="ARBA00022723"/>
    </source>
</evidence>
<keyword evidence="4" id="KW-0479">Metal-binding</keyword>
<dbReference type="PANTHER" id="PTHR43787:SF3">
    <property type="entry name" value="ARYLSULFATASE REGULATORY PROTEIN"/>
    <property type="match status" value="1"/>
</dbReference>
<dbReference type="InterPro" id="IPR058240">
    <property type="entry name" value="rSAM_sf"/>
</dbReference>
<gene>
    <name evidence="8" type="ORF">ACFFIA_19335</name>
</gene>
<comment type="caution">
    <text evidence="8">The sequence shown here is derived from an EMBL/GenBank/DDBJ whole genome shotgun (WGS) entry which is preliminary data.</text>
</comment>
<dbReference type="Gene3D" id="3.20.20.70">
    <property type="entry name" value="Aldolase class I"/>
    <property type="match status" value="1"/>
</dbReference>
<dbReference type="InterPro" id="IPR023885">
    <property type="entry name" value="4Fe4S-binding_SPASM_dom"/>
</dbReference>
<evidence type="ECO:0000256" key="3">
    <source>
        <dbReference type="ARBA" id="ARBA00022691"/>
    </source>
</evidence>
<name>A0ABV6M574_9ACTN</name>
<dbReference type="Proteomes" id="UP001589867">
    <property type="component" value="Unassembled WGS sequence"/>
</dbReference>
<dbReference type="EMBL" id="JBHLUH010000039">
    <property type="protein sequence ID" value="MFC0529816.1"/>
    <property type="molecule type" value="Genomic_DNA"/>
</dbReference>
<evidence type="ECO:0000313" key="8">
    <source>
        <dbReference type="EMBL" id="MFC0529816.1"/>
    </source>
</evidence>
<dbReference type="InterPro" id="IPR013785">
    <property type="entry name" value="Aldolase_TIM"/>
</dbReference>
<comment type="cofactor">
    <cofactor evidence="1">
        <name>[4Fe-4S] cluster</name>
        <dbReference type="ChEBI" id="CHEBI:49883"/>
    </cofactor>
</comment>
<sequence length="448" mass="49764">MTTYTKSRYIVLSDHEYVGADGGLRRLAYSTRTGKVFPVGRSVVTSLENGTIDDIPANVVEALVRTSLLVRAGADEPADILAENIVAAQDRSRLYISLLPTAYCNMSCAYCGQEHRRGQLGREHRDLVRERVVRRLRQPETKRAKICWFGAEPMMGYSAIRDLAKDFIATADECGVPYESLIVTNGTLLTADNIGVLARECRIGHFEITLDGPPEVHDRHRPLKSGGKSFWRIIDTVRPAVERHPDVNWQFRTNVDKNNEESVGAYLELMAKLGFGLPNVSFSIARVHPWGNDVSAFESSLGGFAAREAGWLEQAMALGLRTPLLPGGRRTSVCSVVTRAEEHISATGAVFSCNEEALVPRHEQELALGNVRQRNLPLLRPVGPYDDWNESVANGEAWCRDCVFLPICGGACPKSWREGRPPCPSYKLNIQQRIDMVARQSGYRRVDG</sequence>
<dbReference type="NCBIfam" id="TIGR04085">
    <property type="entry name" value="rSAM_more_4Fe4S"/>
    <property type="match status" value="1"/>
</dbReference>
<proteinExistence type="predicted"/>
<evidence type="ECO:0000259" key="7">
    <source>
        <dbReference type="PROSITE" id="PS51918"/>
    </source>
</evidence>
<dbReference type="SUPFAM" id="SSF102114">
    <property type="entry name" value="Radical SAM enzymes"/>
    <property type="match status" value="1"/>
</dbReference>
<dbReference type="SFLD" id="SFLDS00029">
    <property type="entry name" value="Radical_SAM"/>
    <property type="match status" value="1"/>
</dbReference>
<dbReference type="CDD" id="cd01335">
    <property type="entry name" value="Radical_SAM"/>
    <property type="match status" value="1"/>
</dbReference>
<keyword evidence="3" id="KW-0949">S-adenosyl-L-methionine</keyword>
<protein>
    <submittedName>
        <fullName evidence="8">Radical SAM protein</fullName>
    </submittedName>
</protein>
<feature type="domain" description="Radical SAM core" evidence="7">
    <location>
        <begin position="88"/>
        <end position="321"/>
    </location>
</feature>
<keyword evidence="9" id="KW-1185">Reference proteome</keyword>
<dbReference type="SFLD" id="SFLDG01067">
    <property type="entry name" value="SPASM/twitch_domain_containing"/>
    <property type="match status" value="1"/>
</dbReference>
<evidence type="ECO:0000256" key="5">
    <source>
        <dbReference type="ARBA" id="ARBA00023004"/>
    </source>
</evidence>
<keyword evidence="2" id="KW-0004">4Fe-4S</keyword>